<dbReference type="Proteomes" id="UP000325313">
    <property type="component" value="Unassembled WGS sequence"/>
</dbReference>
<dbReference type="PANTHER" id="PTHR22889:SF0">
    <property type="entry name" value="WD REPEAT-CONTAINING PROTEIN 89"/>
    <property type="match status" value="1"/>
</dbReference>
<gene>
    <name evidence="6" type="ORF">PGT21_002021</name>
    <name evidence="7" type="ORF">PGTUg99_009108</name>
</gene>
<dbReference type="Gene3D" id="2.130.10.10">
    <property type="entry name" value="YVTN repeat-like/Quinoprotein amine dehydrogenase"/>
    <property type="match status" value="2"/>
</dbReference>
<evidence type="ECO:0000313" key="7">
    <source>
        <dbReference type="EMBL" id="KAA1129996.1"/>
    </source>
</evidence>
<accession>A0A5B0P0J9</accession>
<organism evidence="6 8">
    <name type="scientific">Puccinia graminis f. sp. tritici</name>
    <dbReference type="NCBI Taxonomy" id="56615"/>
    <lineage>
        <taxon>Eukaryota</taxon>
        <taxon>Fungi</taxon>
        <taxon>Dikarya</taxon>
        <taxon>Basidiomycota</taxon>
        <taxon>Pucciniomycotina</taxon>
        <taxon>Pucciniomycetes</taxon>
        <taxon>Pucciniales</taxon>
        <taxon>Pucciniaceae</taxon>
        <taxon>Puccinia</taxon>
    </lineage>
</organism>
<evidence type="ECO:0000256" key="1">
    <source>
        <dbReference type="ARBA" id="ARBA00022574"/>
    </source>
</evidence>
<keyword evidence="8" id="KW-1185">Reference proteome</keyword>
<dbReference type="PROSITE" id="PS50082">
    <property type="entry name" value="WD_REPEATS_2"/>
    <property type="match status" value="1"/>
</dbReference>
<dbReference type="InterPro" id="IPR015943">
    <property type="entry name" value="WD40/YVTN_repeat-like_dom_sf"/>
</dbReference>
<evidence type="ECO:0000256" key="3">
    <source>
        <dbReference type="PROSITE-ProRule" id="PRU00221"/>
    </source>
</evidence>
<dbReference type="AlphaFoldDB" id="A0A5B0P0J9"/>
<evidence type="ECO:0000313" key="6">
    <source>
        <dbReference type="EMBL" id="KAA1093890.1"/>
    </source>
</evidence>
<sequence>MAYILQLVPLLTSTGTNCCASASSDQADSIRIFDLQRTDKPTIELEYSEQLGRLSQLKSHQHSLLIGCFSSSPAVLGWDLRSADHRPSLELTGHSSTPFLSLGHSAGSVIAAGTSNDDDCSSAQIELFDLRRGTKPYCLYDQAHSDSITSLEFNPSCSDHQLLSASTDGLLVLHDTRIVDQEESILFTSNTGASLAHARWQPDGRTIWAGSDMETLSRWDAEQLSLLKDYGDLRQDSLAKPDPSWHEPVSYLISLATPSPTQSAYFAGSQSGDVVLVETTDPETERWKVLGSFKGGHSEMVRCATLDSQNSVFLTGGEDGRICIWSNDRENEASFRLVDRFNPFSTPIIHSPKEPNPTHLQLKPDSSLKTLSSKDNRFKPYNRH</sequence>
<name>A0A5B0P0J9_PUCGR</name>
<feature type="chain" id="PRO_5036366324" evidence="5">
    <location>
        <begin position="19"/>
        <end position="384"/>
    </location>
</feature>
<comment type="caution">
    <text evidence="6">The sequence shown here is derived from an EMBL/GenBank/DDBJ whole genome shotgun (WGS) entry which is preliminary data.</text>
</comment>
<dbReference type="SUPFAM" id="SSF50978">
    <property type="entry name" value="WD40 repeat-like"/>
    <property type="match status" value="1"/>
</dbReference>
<dbReference type="Proteomes" id="UP000324748">
    <property type="component" value="Unassembled WGS sequence"/>
</dbReference>
<keyword evidence="5" id="KW-0732">Signal</keyword>
<dbReference type="InterPro" id="IPR039328">
    <property type="entry name" value="WDR89"/>
</dbReference>
<keyword evidence="1 3" id="KW-0853">WD repeat</keyword>
<protein>
    <submittedName>
        <fullName evidence="6">Uncharacterized protein</fullName>
    </submittedName>
</protein>
<evidence type="ECO:0000256" key="4">
    <source>
        <dbReference type="SAM" id="MobiDB-lite"/>
    </source>
</evidence>
<dbReference type="OrthoDB" id="25131at2759"/>
<dbReference type="PROSITE" id="PS50294">
    <property type="entry name" value="WD_REPEATS_REGION"/>
    <property type="match status" value="1"/>
</dbReference>
<dbReference type="Pfam" id="PF00400">
    <property type="entry name" value="WD40"/>
    <property type="match status" value="2"/>
</dbReference>
<evidence type="ECO:0000256" key="5">
    <source>
        <dbReference type="SAM" id="SignalP"/>
    </source>
</evidence>
<feature type="signal peptide" evidence="5">
    <location>
        <begin position="1"/>
        <end position="18"/>
    </location>
</feature>
<evidence type="ECO:0000313" key="8">
    <source>
        <dbReference type="Proteomes" id="UP000324748"/>
    </source>
</evidence>
<feature type="repeat" description="WD" evidence="3">
    <location>
        <begin position="294"/>
        <end position="326"/>
    </location>
</feature>
<dbReference type="InterPro" id="IPR036322">
    <property type="entry name" value="WD40_repeat_dom_sf"/>
</dbReference>
<dbReference type="PANTHER" id="PTHR22889">
    <property type="entry name" value="WD REPEAT-CONTAINING PROTEIN 89"/>
    <property type="match status" value="1"/>
</dbReference>
<dbReference type="EMBL" id="VSWC01000079">
    <property type="protein sequence ID" value="KAA1093890.1"/>
    <property type="molecule type" value="Genomic_DNA"/>
</dbReference>
<reference evidence="8 9" key="1">
    <citation type="submission" date="2019-05" db="EMBL/GenBank/DDBJ databases">
        <title>Emergence of the Ug99 lineage of the wheat stem rust pathogen through somatic hybridization.</title>
        <authorList>
            <person name="Li F."/>
            <person name="Upadhyaya N.M."/>
            <person name="Sperschneider J."/>
            <person name="Matny O."/>
            <person name="Nguyen-Phuc H."/>
            <person name="Mago R."/>
            <person name="Raley C."/>
            <person name="Miller M.E."/>
            <person name="Silverstein K.A.T."/>
            <person name="Henningsen E."/>
            <person name="Hirsch C.D."/>
            <person name="Visser B."/>
            <person name="Pretorius Z.A."/>
            <person name="Steffenson B.J."/>
            <person name="Schwessinger B."/>
            <person name="Dodds P.N."/>
            <person name="Figueroa M."/>
        </authorList>
    </citation>
    <scope>NUCLEOTIDE SEQUENCE [LARGE SCALE GENOMIC DNA]</scope>
    <source>
        <strain evidence="6">21-0</strain>
        <strain evidence="7 9">Ug99</strain>
    </source>
</reference>
<keyword evidence="2" id="KW-0677">Repeat</keyword>
<evidence type="ECO:0000313" key="9">
    <source>
        <dbReference type="Proteomes" id="UP000325313"/>
    </source>
</evidence>
<dbReference type="SMART" id="SM00320">
    <property type="entry name" value="WD40"/>
    <property type="match status" value="3"/>
</dbReference>
<dbReference type="InterPro" id="IPR001680">
    <property type="entry name" value="WD40_rpt"/>
</dbReference>
<proteinExistence type="predicted"/>
<feature type="region of interest" description="Disordered" evidence="4">
    <location>
        <begin position="348"/>
        <end position="384"/>
    </location>
</feature>
<dbReference type="EMBL" id="VDEP01000115">
    <property type="protein sequence ID" value="KAA1129996.1"/>
    <property type="molecule type" value="Genomic_DNA"/>
</dbReference>
<evidence type="ECO:0000256" key="2">
    <source>
        <dbReference type="ARBA" id="ARBA00022737"/>
    </source>
</evidence>